<evidence type="ECO:0000313" key="16">
    <source>
        <dbReference type="Proteomes" id="UP000183407"/>
    </source>
</evidence>
<evidence type="ECO:0000256" key="6">
    <source>
        <dbReference type="ARBA" id="ARBA00023004"/>
    </source>
</evidence>
<evidence type="ECO:0000256" key="10">
    <source>
        <dbReference type="ARBA" id="ARBA00023157"/>
    </source>
</evidence>
<evidence type="ECO:0000256" key="7">
    <source>
        <dbReference type="ARBA" id="ARBA00023014"/>
    </source>
</evidence>
<dbReference type="GO" id="GO:0051539">
    <property type="term" value="F:4 iron, 4 sulfur cluster binding"/>
    <property type="evidence" value="ECO:0007669"/>
    <property type="project" value="UniProtKB-UniRule"/>
</dbReference>
<feature type="compositionally biased region" description="Basic residues" evidence="13">
    <location>
        <begin position="109"/>
        <end position="118"/>
    </location>
</feature>
<evidence type="ECO:0000256" key="2">
    <source>
        <dbReference type="ARBA" id="ARBA00006597"/>
    </source>
</evidence>
<evidence type="ECO:0000256" key="13">
    <source>
        <dbReference type="SAM" id="MobiDB-lite"/>
    </source>
</evidence>
<keyword evidence="7 12" id="KW-0411">Iron-sulfur</keyword>
<evidence type="ECO:0000256" key="11">
    <source>
        <dbReference type="ARBA" id="ARBA00023163"/>
    </source>
</evidence>
<gene>
    <name evidence="12" type="primary">whiB</name>
    <name evidence="15" type="ORF">SAMN04490220_6278</name>
</gene>
<feature type="binding site" evidence="12">
    <location>
        <position position="80"/>
    </location>
    <ligand>
        <name>[4Fe-4S] cluster</name>
        <dbReference type="ChEBI" id="CHEBI:49883"/>
    </ligand>
</feature>
<dbReference type="GO" id="GO:0047134">
    <property type="term" value="F:protein-disulfide reductase [NAD(P)H] activity"/>
    <property type="evidence" value="ECO:0007669"/>
    <property type="project" value="TreeGrafter"/>
</dbReference>
<evidence type="ECO:0000256" key="8">
    <source>
        <dbReference type="ARBA" id="ARBA00023015"/>
    </source>
</evidence>
<dbReference type="EMBL" id="FNTL01000004">
    <property type="protein sequence ID" value="SED98920.1"/>
    <property type="molecule type" value="Genomic_DNA"/>
</dbReference>
<feature type="binding site" evidence="12">
    <location>
        <position position="86"/>
    </location>
    <ligand>
        <name>[4Fe-4S] cluster</name>
        <dbReference type="ChEBI" id="CHEBI:49883"/>
    </ligand>
</feature>
<keyword evidence="9 12" id="KW-0238">DNA-binding</keyword>
<keyword evidence="11 12" id="KW-0804">Transcription</keyword>
<evidence type="ECO:0000256" key="3">
    <source>
        <dbReference type="ARBA" id="ARBA00022485"/>
    </source>
</evidence>
<evidence type="ECO:0000259" key="14">
    <source>
        <dbReference type="PROSITE" id="PS51674"/>
    </source>
</evidence>
<evidence type="ECO:0000256" key="12">
    <source>
        <dbReference type="HAMAP-Rule" id="MF_01479"/>
    </source>
</evidence>
<comment type="function">
    <text evidence="12">Acts as a transcriptional regulator. Probably redox-responsive. The apo- but not holo-form probably binds DNA.</text>
</comment>
<name>A0A1H5F6J4_RHOJO</name>
<dbReference type="HAMAP" id="MF_01479">
    <property type="entry name" value="WhiB"/>
    <property type="match status" value="1"/>
</dbReference>
<dbReference type="AlphaFoldDB" id="A0A1H5F6J4"/>
<comment type="PTM">
    <text evidence="12">The Fe-S cluster can be nitrosylated by nitric oxide (NO).</text>
</comment>
<dbReference type="PROSITE" id="PS51674">
    <property type="entry name" value="4FE4S_WBL"/>
    <property type="match status" value="1"/>
</dbReference>
<dbReference type="GO" id="GO:0046872">
    <property type="term" value="F:metal ion binding"/>
    <property type="evidence" value="ECO:0007669"/>
    <property type="project" value="UniProtKB-KW"/>
</dbReference>
<organism evidence="15 16">
    <name type="scientific">Rhodococcus jostii</name>
    <dbReference type="NCBI Taxonomy" id="132919"/>
    <lineage>
        <taxon>Bacteria</taxon>
        <taxon>Bacillati</taxon>
        <taxon>Actinomycetota</taxon>
        <taxon>Actinomycetes</taxon>
        <taxon>Mycobacteriales</taxon>
        <taxon>Nocardiaceae</taxon>
        <taxon>Rhodococcus</taxon>
    </lineage>
</organism>
<dbReference type="InterPro" id="IPR003482">
    <property type="entry name" value="Whib"/>
</dbReference>
<evidence type="ECO:0000256" key="4">
    <source>
        <dbReference type="ARBA" id="ARBA00022490"/>
    </source>
</evidence>
<keyword evidence="3 12" id="KW-0004">4Fe-4S</keyword>
<comment type="PTM">
    <text evidence="12">Upon Fe-S cluster removal intramolecular disulfide bonds are formed.</text>
</comment>
<evidence type="ECO:0000256" key="1">
    <source>
        <dbReference type="ARBA" id="ARBA00004496"/>
    </source>
</evidence>
<feature type="region of interest" description="Disordered" evidence="13">
    <location>
        <begin position="103"/>
        <end position="132"/>
    </location>
</feature>
<comment type="subcellular location">
    <subcellularLocation>
        <location evidence="1 12">Cytoplasm</location>
    </subcellularLocation>
</comment>
<keyword evidence="5 12" id="KW-0479">Metal-binding</keyword>
<dbReference type="GO" id="GO:0045892">
    <property type="term" value="P:negative regulation of DNA-templated transcription"/>
    <property type="evidence" value="ECO:0007669"/>
    <property type="project" value="TreeGrafter"/>
</dbReference>
<dbReference type="Proteomes" id="UP000183407">
    <property type="component" value="Unassembled WGS sequence"/>
</dbReference>
<feature type="binding site" evidence="12">
    <location>
        <position position="47"/>
    </location>
    <ligand>
        <name>[4Fe-4S] cluster</name>
        <dbReference type="ChEBI" id="CHEBI:49883"/>
    </ligand>
</feature>
<dbReference type="GO" id="GO:0035731">
    <property type="term" value="F:dinitrosyl-iron complex binding"/>
    <property type="evidence" value="ECO:0007669"/>
    <property type="project" value="UniProtKB-UniRule"/>
</dbReference>
<reference evidence="16" key="1">
    <citation type="submission" date="2016-10" db="EMBL/GenBank/DDBJ databases">
        <authorList>
            <person name="Varghese N."/>
        </authorList>
    </citation>
    <scope>NUCLEOTIDE SEQUENCE [LARGE SCALE GENOMIC DNA]</scope>
    <source>
        <strain evidence="16">DSM 44719</strain>
    </source>
</reference>
<feature type="domain" description="4Fe-4S Wbl-type" evidence="14">
    <location>
        <begin position="46"/>
        <end position="110"/>
    </location>
</feature>
<keyword evidence="6 12" id="KW-0408">Iron</keyword>
<protein>
    <recommendedName>
        <fullName evidence="12">Transcriptional regulator WhiB</fullName>
    </recommendedName>
</protein>
<proteinExistence type="inferred from homology"/>
<comment type="cofactor">
    <cofactor evidence="12">
        <name>[4Fe-4S] cluster</name>
        <dbReference type="ChEBI" id="CHEBI:49883"/>
    </cofactor>
    <text evidence="12">Binds 1 [4Fe-4S] cluster per subunit. Following nitrosylation of the [4Fe-4S] cluster binds 1 [4Fe-8(NO)] cluster per subunit.</text>
</comment>
<dbReference type="GO" id="GO:0005737">
    <property type="term" value="C:cytoplasm"/>
    <property type="evidence" value="ECO:0007669"/>
    <property type="project" value="UniProtKB-SubCell"/>
</dbReference>
<evidence type="ECO:0000256" key="5">
    <source>
        <dbReference type="ARBA" id="ARBA00022723"/>
    </source>
</evidence>
<accession>A0A1H5F6J4</accession>
<dbReference type="PANTHER" id="PTHR38839">
    <property type="entry name" value="TRANSCRIPTIONAL REGULATOR WHID-RELATED"/>
    <property type="match status" value="1"/>
</dbReference>
<feature type="binding site" evidence="12">
    <location>
        <position position="77"/>
    </location>
    <ligand>
        <name>[4Fe-4S] cluster</name>
        <dbReference type="ChEBI" id="CHEBI:49883"/>
    </ligand>
</feature>
<dbReference type="GO" id="GO:0045454">
    <property type="term" value="P:cell redox homeostasis"/>
    <property type="evidence" value="ECO:0007669"/>
    <property type="project" value="TreeGrafter"/>
</dbReference>
<dbReference type="PANTHER" id="PTHR38839:SF5">
    <property type="entry name" value="TRANSCRIPTIONAL REGULATOR WHID"/>
    <property type="match status" value="1"/>
</dbReference>
<keyword evidence="4 12" id="KW-0963">Cytoplasm</keyword>
<evidence type="ECO:0000313" key="15">
    <source>
        <dbReference type="EMBL" id="SED98920.1"/>
    </source>
</evidence>
<keyword evidence="8 12" id="KW-0805">Transcription regulation</keyword>
<evidence type="ECO:0000256" key="9">
    <source>
        <dbReference type="ARBA" id="ARBA00023125"/>
    </source>
</evidence>
<comment type="similarity">
    <text evidence="2 12">Belongs to the WhiB family.</text>
</comment>
<dbReference type="InterPro" id="IPR034768">
    <property type="entry name" value="4FE4S_WBL"/>
</dbReference>
<dbReference type="GO" id="GO:0003677">
    <property type="term" value="F:DNA binding"/>
    <property type="evidence" value="ECO:0007669"/>
    <property type="project" value="UniProtKB-UniRule"/>
</dbReference>
<sequence length="152" mass="17106">MTTTVSSDPCTHPDDDFRDILTAAKDSPAHRVDVTLGSGDWWALAACRDTELAVFFSPDDERGRARDRRETQARQICRPCPVLVQCRNHALVVGETYGVWGGMTEGDRRKHSRRRRRGERQPLESLHTRTVAAVPRIRESAPRCRARSTPAG</sequence>
<keyword evidence="10 12" id="KW-1015">Disulfide bond</keyword>
<dbReference type="Pfam" id="PF02467">
    <property type="entry name" value="Whib"/>
    <property type="match status" value="1"/>
</dbReference>